<feature type="transmembrane region" description="Helical" evidence="1">
    <location>
        <begin position="137"/>
        <end position="159"/>
    </location>
</feature>
<keyword evidence="1" id="KW-0472">Membrane</keyword>
<keyword evidence="4" id="KW-1185">Reference proteome</keyword>
<dbReference type="AlphaFoldDB" id="A0A7W8CP90"/>
<reference evidence="3 4" key="1">
    <citation type="submission" date="2020-08" db="EMBL/GenBank/DDBJ databases">
        <title>Genomic Encyclopedia of Type Strains, Phase IV (KMG-IV): sequencing the most valuable type-strain genomes for metagenomic binning, comparative biology and taxonomic classification.</title>
        <authorList>
            <person name="Goeker M."/>
        </authorList>
    </citation>
    <scope>NUCLEOTIDE SEQUENCE [LARGE SCALE GENOMIC DNA]</scope>
    <source>
        <strain evidence="3 4">DSM 15895</strain>
    </source>
</reference>
<keyword evidence="1" id="KW-1133">Transmembrane helix</keyword>
<evidence type="ECO:0000259" key="2">
    <source>
        <dbReference type="Pfam" id="PF13559"/>
    </source>
</evidence>
<feature type="transmembrane region" description="Helical" evidence="1">
    <location>
        <begin position="171"/>
        <end position="192"/>
    </location>
</feature>
<dbReference type="RefSeq" id="WP_158290638.1">
    <property type="nucleotide sequence ID" value="NZ_JACHHE010000001.1"/>
</dbReference>
<organism evidence="3 4">
    <name type="scientific">Planococcus koreensis</name>
    <dbReference type="NCBI Taxonomy" id="112331"/>
    <lineage>
        <taxon>Bacteria</taxon>
        <taxon>Bacillati</taxon>
        <taxon>Bacillota</taxon>
        <taxon>Bacilli</taxon>
        <taxon>Bacillales</taxon>
        <taxon>Caryophanaceae</taxon>
        <taxon>Planococcus</taxon>
    </lineage>
</organism>
<feature type="domain" description="Protein-glutamine gamma-glutamyltransferase-like C-terminal" evidence="2">
    <location>
        <begin position="335"/>
        <end position="392"/>
    </location>
</feature>
<gene>
    <name evidence="3" type="ORF">HNQ44_000483</name>
</gene>
<dbReference type="EMBL" id="JACHHE010000001">
    <property type="protein sequence ID" value="MBB5179061.1"/>
    <property type="molecule type" value="Genomic_DNA"/>
</dbReference>
<protein>
    <recommendedName>
        <fullName evidence="2">Protein-glutamine gamma-glutamyltransferase-like C-terminal domain-containing protein</fullName>
    </recommendedName>
</protein>
<feature type="transmembrane region" description="Helical" evidence="1">
    <location>
        <begin position="111"/>
        <end position="130"/>
    </location>
</feature>
<feature type="transmembrane region" description="Helical" evidence="1">
    <location>
        <begin position="262"/>
        <end position="283"/>
    </location>
</feature>
<keyword evidence="1" id="KW-0812">Transmembrane</keyword>
<feature type="transmembrane region" description="Helical" evidence="1">
    <location>
        <begin position="32"/>
        <end position="52"/>
    </location>
</feature>
<comment type="caution">
    <text evidence="3">The sequence shown here is derived from an EMBL/GenBank/DDBJ whole genome shotgun (WGS) entry which is preliminary data.</text>
</comment>
<dbReference type="OrthoDB" id="2453008at2"/>
<feature type="transmembrane region" description="Helical" evidence="1">
    <location>
        <begin position="59"/>
        <end position="91"/>
    </location>
</feature>
<evidence type="ECO:0000256" key="1">
    <source>
        <dbReference type="SAM" id="Phobius"/>
    </source>
</evidence>
<feature type="transmembrane region" description="Helical" evidence="1">
    <location>
        <begin position="7"/>
        <end position="26"/>
    </location>
</feature>
<evidence type="ECO:0000313" key="4">
    <source>
        <dbReference type="Proteomes" id="UP000525923"/>
    </source>
</evidence>
<name>A0A7W8CP90_9BACL</name>
<sequence>MSSRFNAASKFVMDAFAISFIAVILTDEALHPMLLFWPLLSFAAALSAFWLFGKLSYNVWLAAAIAGAAALGGLLIGCPLWLAAALMLAAINRLHARFSGSEDGGEALSKPMLLIVVLFAIAMLTTMFNPAQETERILYTLFAAAIVLNVLLSLCYRYLKHLPEGVALSQLAAAGGIVLAASAFSAWLVYIIAENARQGAGAAAGWLLHLVLWPFSRLMEKLGVSLSALSNSEQAQQTIDKMGPSQTADKNELESVPAAADFPVEVMLAILLLGIAAALVLWLKKWRPDKTEPKLGQHLPIERMNMNSAAINSDHEHQDDIPAAPVDLQHIRAVYRDFERQAEAAGYGRFASETVREWTARMGWQASEKFFATYEFVRYGQGEVSAAEANPFLQEIEQLSEKNFKEKV</sequence>
<accession>A0A7W8CP90</accession>
<proteinExistence type="predicted"/>
<dbReference type="Pfam" id="PF13559">
    <property type="entry name" value="DUF4129"/>
    <property type="match status" value="1"/>
</dbReference>
<evidence type="ECO:0000313" key="3">
    <source>
        <dbReference type="EMBL" id="MBB5179061.1"/>
    </source>
</evidence>
<feature type="transmembrane region" description="Helical" evidence="1">
    <location>
        <begin position="199"/>
        <end position="216"/>
    </location>
</feature>
<dbReference type="Proteomes" id="UP000525923">
    <property type="component" value="Unassembled WGS sequence"/>
</dbReference>
<dbReference type="InterPro" id="IPR025403">
    <property type="entry name" value="TgpA-like_C"/>
</dbReference>